<accession>A1S979</accession>
<protein>
    <submittedName>
        <fullName evidence="6">Transcriptional regulator, MerR family</fullName>
    </submittedName>
</protein>
<dbReference type="InterPro" id="IPR047057">
    <property type="entry name" value="MerR_fam"/>
</dbReference>
<dbReference type="OrthoDB" id="9808480at2"/>
<evidence type="ECO:0000256" key="4">
    <source>
        <dbReference type="ARBA" id="ARBA00023163"/>
    </source>
</evidence>
<dbReference type="Pfam" id="PF13411">
    <property type="entry name" value="MerR_1"/>
    <property type="match status" value="1"/>
</dbReference>
<dbReference type="SUPFAM" id="SSF46955">
    <property type="entry name" value="Putative DNA-binding domain"/>
    <property type="match status" value="1"/>
</dbReference>
<dbReference type="InterPro" id="IPR009061">
    <property type="entry name" value="DNA-bd_dom_put_sf"/>
</dbReference>
<dbReference type="PROSITE" id="PS00552">
    <property type="entry name" value="HTH_MERR_1"/>
    <property type="match status" value="1"/>
</dbReference>
<dbReference type="EMBL" id="CP000507">
    <property type="protein sequence ID" value="ABM00936.1"/>
    <property type="molecule type" value="Genomic_DNA"/>
</dbReference>
<dbReference type="SMART" id="SM00422">
    <property type="entry name" value="HTH_MERR"/>
    <property type="match status" value="1"/>
</dbReference>
<dbReference type="STRING" id="326297.Sama_2733"/>
<keyword evidence="3" id="KW-0238">DNA-binding</keyword>
<dbReference type="KEGG" id="saz:Sama_2733"/>
<gene>
    <name evidence="6" type="ordered locus">Sama_2733</name>
</gene>
<dbReference type="HOGENOM" id="CLU_060077_2_3_6"/>
<keyword evidence="1" id="KW-0678">Repressor</keyword>
<name>A1S979_SHEAM</name>
<sequence length="135" mass="15223">MGEGVQMYIGEAARVTGLTIKAIRFYEQKGLLPSPQRDGRYRVYSPQHLELLRLIRDAKALGVPLTKLMAVVPAKGDTLDWQQIRRFLEGIKQDIRAQQLRLEQQLATVDECLSAIDDCPGLGDYALDSALKRRL</sequence>
<organism evidence="6 7">
    <name type="scientific">Shewanella amazonensis (strain ATCC BAA-1098 / SB2B)</name>
    <dbReference type="NCBI Taxonomy" id="326297"/>
    <lineage>
        <taxon>Bacteria</taxon>
        <taxon>Pseudomonadati</taxon>
        <taxon>Pseudomonadota</taxon>
        <taxon>Gammaproteobacteria</taxon>
        <taxon>Alteromonadales</taxon>
        <taxon>Shewanellaceae</taxon>
        <taxon>Shewanella</taxon>
    </lineage>
</organism>
<dbReference type="PROSITE" id="PS50937">
    <property type="entry name" value="HTH_MERR_2"/>
    <property type="match status" value="1"/>
</dbReference>
<evidence type="ECO:0000313" key="6">
    <source>
        <dbReference type="EMBL" id="ABM00936.1"/>
    </source>
</evidence>
<evidence type="ECO:0000256" key="3">
    <source>
        <dbReference type="ARBA" id="ARBA00023125"/>
    </source>
</evidence>
<evidence type="ECO:0000313" key="7">
    <source>
        <dbReference type="Proteomes" id="UP000009175"/>
    </source>
</evidence>
<dbReference type="PANTHER" id="PTHR30204:SF69">
    <property type="entry name" value="MERR-FAMILY TRANSCRIPTIONAL REGULATOR"/>
    <property type="match status" value="1"/>
</dbReference>
<dbReference type="PANTHER" id="PTHR30204">
    <property type="entry name" value="REDOX-CYCLING DRUG-SENSING TRANSCRIPTIONAL ACTIVATOR SOXR"/>
    <property type="match status" value="1"/>
</dbReference>
<dbReference type="Gene3D" id="1.10.1660.10">
    <property type="match status" value="1"/>
</dbReference>
<proteinExistence type="predicted"/>
<dbReference type="eggNOG" id="COG0789">
    <property type="taxonomic scope" value="Bacteria"/>
</dbReference>
<dbReference type="AlphaFoldDB" id="A1S979"/>
<keyword evidence="4" id="KW-0804">Transcription</keyword>
<dbReference type="GO" id="GO:0003677">
    <property type="term" value="F:DNA binding"/>
    <property type="evidence" value="ECO:0007669"/>
    <property type="project" value="UniProtKB-KW"/>
</dbReference>
<dbReference type="InterPro" id="IPR000551">
    <property type="entry name" value="MerR-type_HTH_dom"/>
</dbReference>
<evidence type="ECO:0000256" key="2">
    <source>
        <dbReference type="ARBA" id="ARBA00023015"/>
    </source>
</evidence>
<evidence type="ECO:0000256" key="1">
    <source>
        <dbReference type="ARBA" id="ARBA00022491"/>
    </source>
</evidence>
<keyword evidence="2" id="KW-0805">Transcription regulation</keyword>
<dbReference type="PRINTS" id="PR00040">
    <property type="entry name" value="HTHMERR"/>
</dbReference>
<dbReference type="Proteomes" id="UP000009175">
    <property type="component" value="Chromosome"/>
</dbReference>
<dbReference type="GO" id="GO:0003700">
    <property type="term" value="F:DNA-binding transcription factor activity"/>
    <property type="evidence" value="ECO:0007669"/>
    <property type="project" value="InterPro"/>
</dbReference>
<keyword evidence="7" id="KW-1185">Reference proteome</keyword>
<evidence type="ECO:0000259" key="5">
    <source>
        <dbReference type="PROSITE" id="PS50937"/>
    </source>
</evidence>
<dbReference type="CDD" id="cd04769">
    <property type="entry name" value="HTH_MerR2"/>
    <property type="match status" value="1"/>
</dbReference>
<reference evidence="6 7" key="1">
    <citation type="submission" date="2006-12" db="EMBL/GenBank/DDBJ databases">
        <title>Complete sequence of Shewanella amazonensis SB2B.</title>
        <authorList>
            <consortium name="US DOE Joint Genome Institute"/>
            <person name="Copeland A."/>
            <person name="Lucas S."/>
            <person name="Lapidus A."/>
            <person name="Barry K."/>
            <person name="Detter J.C."/>
            <person name="Glavina del Rio T."/>
            <person name="Hammon N."/>
            <person name="Israni S."/>
            <person name="Dalin E."/>
            <person name="Tice H."/>
            <person name="Pitluck S."/>
            <person name="Munk A.C."/>
            <person name="Brettin T."/>
            <person name="Bruce D."/>
            <person name="Han C."/>
            <person name="Tapia R."/>
            <person name="Gilna P."/>
            <person name="Schmutz J."/>
            <person name="Larimer F."/>
            <person name="Land M."/>
            <person name="Hauser L."/>
            <person name="Kyrpides N."/>
            <person name="Mikhailova N."/>
            <person name="Fredrickson J."/>
            <person name="Richardson P."/>
        </authorList>
    </citation>
    <scope>NUCLEOTIDE SEQUENCE [LARGE SCALE GENOMIC DNA]</scope>
    <source>
        <strain evidence="7">ATCC BAA-1098 / SB2B</strain>
    </source>
</reference>
<feature type="domain" description="HTH merR-type" evidence="5">
    <location>
        <begin position="9"/>
        <end position="74"/>
    </location>
</feature>